<dbReference type="InterPro" id="IPR001380">
    <property type="entry name" value="Ribosomal_eL13"/>
</dbReference>
<evidence type="ECO:0000256" key="3">
    <source>
        <dbReference type="ARBA" id="ARBA00023274"/>
    </source>
</evidence>
<keyword evidence="2 4" id="KW-0689">Ribosomal protein</keyword>
<feature type="region of interest" description="Disordered" evidence="5">
    <location>
        <begin position="178"/>
        <end position="197"/>
    </location>
</feature>
<comment type="similarity">
    <text evidence="1 4">Belongs to the eukaryotic ribosomal protein eL13 family.</text>
</comment>
<dbReference type="PROSITE" id="PS01104">
    <property type="entry name" value="RIBOSOMAL_L13E"/>
    <property type="match status" value="1"/>
</dbReference>
<dbReference type="InterPro" id="IPR018256">
    <property type="entry name" value="Ribosomal_eL13_CS"/>
</dbReference>
<dbReference type="Pfam" id="PF01294">
    <property type="entry name" value="Ribosomal_L13e"/>
    <property type="match status" value="1"/>
</dbReference>
<dbReference type="HAMAP" id="MF_00499">
    <property type="entry name" value="Ribosomal_eL13"/>
    <property type="match status" value="1"/>
</dbReference>
<reference evidence="6" key="1">
    <citation type="submission" date="2004-12" db="EMBL/GenBank/DDBJ databases">
        <authorList>
            <person name="Dorff S.E."/>
            <person name="Tauer T.J."/>
        </authorList>
    </citation>
    <scope>NUCLEOTIDE SEQUENCE</scope>
</reference>
<protein>
    <recommendedName>
        <fullName evidence="4">60S ribosomal protein L13</fullName>
    </recommendedName>
</protein>
<name>Q5I3I0_PECGU</name>
<evidence type="ECO:0000313" key="6">
    <source>
        <dbReference type="EMBL" id="AAW47633.1"/>
    </source>
</evidence>
<dbReference type="GO" id="GO:0006412">
    <property type="term" value="P:translation"/>
    <property type="evidence" value="ECO:0007669"/>
    <property type="project" value="InterPro"/>
</dbReference>
<dbReference type="GO" id="GO:0003723">
    <property type="term" value="F:RNA binding"/>
    <property type="evidence" value="ECO:0007669"/>
    <property type="project" value="TreeGrafter"/>
</dbReference>
<proteinExistence type="evidence at transcript level"/>
<feature type="region of interest" description="Disordered" evidence="5">
    <location>
        <begin position="142"/>
        <end position="166"/>
    </location>
</feature>
<dbReference type="GO" id="GO:0022625">
    <property type="term" value="C:cytosolic large ribosomal subunit"/>
    <property type="evidence" value="ECO:0007669"/>
    <property type="project" value="TreeGrafter"/>
</dbReference>
<evidence type="ECO:0000256" key="4">
    <source>
        <dbReference type="RuleBase" id="RU000572"/>
    </source>
</evidence>
<sequence length="197" mass="22955">MAPKRNNIIPNAHFHKDWQNRVKTWFNQPARKLRRRQTRQAKARVVAPRPVDGPLRPVVRCMTNRYNMKRRGGRGFSLDELKSAGIAVPTARSIGIAVDFRRRNKSTESLQQNVQRLKEYRSRVVLLKKNPMPDNVQTSLSAGQFAIKKQPKSRERPQKLTEEDKKFSAYATLKKERVDSNLKGIREKRAKEKENKL</sequence>
<feature type="compositionally biased region" description="Basic and acidic residues" evidence="5">
    <location>
        <begin position="152"/>
        <end position="166"/>
    </location>
</feature>
<evidence type="ECO:0000256" key="1">
    <source>
        <dbReference type="ARBA" id="ARBA00005640"/>
    </source>
</evidence>
<dbReference type="EMBL" id="AY857619">
    <property type="protein sequence ID" value="AAW47633.1"/>
    <property type="molecule type" value="mRNA"/>
</dbReference>
<dbReference type="FunFam" id="1.20.5.110:FF:000003">
    <property type="entry name" value="60S ribosomal protein L13"/>
    <property type="match status" value="1"/>
</dbReference>
<organism evidence="6">
    <name type="scientific">Pectinaria gouldii</name>
    <name type="common">Trumpet worm</name>
    <name type="synonym">Ice-cream cone worm</name>
    <dbReference type="NCBI Taxonomy" id="260746"/>
    <lineage>
        <taxon>Eukaryota</taxon>
        <taxon>Metazoa</taxon>
        <taxon>Spiralia</taxon>
        <taxon>Lophotrochozoa</taxon>
        <taxon>Annelida</taxon>
        <taxon>Polychaeta</taxon>
        <taxon>Sedentaria</taxon>
        <taxon>Canalipalpata</taxon>
        <taxon>Terebellida</taxon>
        <taxon>Terebelliformia</taxon>
        <taxon>Pectinariidae</taxon>
        <taxon>Pectinaria</taxon>
    </lineage>
</organism>
<dbReference type="PANTHER" id="PTHR11722">
    <property type="entry name" value="60S RIBOSOMAL PROTEIN L13"/>
    <property type="match status" value="1"/>
</dbReference>
<dbReference type="Gene3D" id="1.20.5.110">
    <property type="match status" value="1"/>
</dbReference>
<keyword evidence="3 4" id="KW-0687">Ribonucleoprotein</keyword>
<dbReference type="PANTHER" id="PTHR11722:SF0">
    <property type="entry name" value="LARGE RIBOSOMAL SUBUNIT PROTEIN EL13"/>
    <property type="match status" value="1"/>
</dbReference>
<evidence type="ECO:0000256" key="5">
    <source>
        <dbReference type="SAM" id="MobiDB-lite"/>
    </source>
</evidence>
<evidence type="ECO:0000256" key="2">
    <source>
        <dbReference type="ARBA" id="ARBA00022980"/>
    </source>
</evidence>
<accession>Q5I3I0</accession>
<dbReference type="GO" id="GO:0003735">
    <property type="term" value="F:structural constituent of ribosome"/>
    <property type="evidence" value="ECO:0007669"/>
    <property type="project" value="InterPro"/>
</dbReference>
<dbReference type="AlphaFoldDB" id="Q5I3I0"/>